<dbReference type="Gene3D" id="1.20.140.10">
    <property type="entry name" value="Butyryl-CoA Dehydrogenase, subunit A, domain 3"/>
    <property type="match status" value="1"/>
</dbReference>
<evidence type="ECO:0000256" key="1">
    <source>
        <dbReference type="ARBA" id="ARBA00001974"/>
    </source>
</evidence>
<dbReference type="Gene3D" id="1.10.540.10">
    <property type="entry name" value="Acyl-CoA dehydrogenase/oxidase, N-terminal domain"/>
    <property type="match status" value="1"/>
</dbReference>
<dbReference type="AlphaFoldDB" id="G6ECI4"/>
<dbReference type="eggNOG" id="COG1960">
    <property type="taxonomic scope" value="Bacteria"/>
</dbReference>
<dbReference type="EMBL" id="AGFM01000029">
    <property type="protein sequence ID" value="EHJ60895.1"/>
    <property type="molecule type" value="Genomic_DNA"/>
</dbReference>
<evidence type="ECO:0000259" key="6">
    <source>
        <dbReference type="Pfam" id="PF00441"/>
    </source>
</evidence>
<dbReference type="PATRIC" id="fig|1088721.3.peg.2034"/>
<keyword evidence="9" id="KW-1185">Reference proteome</keyword>
<keyword evidence="4" id="KW-0274">FAD</keyword>
<dbReference type="InterPro" id="IPR036250">
    <property type="entry name" value="AcylCo_DH-like_C"/>
</dbReference>
<dbReference type="GO" id="GO:0050660">
    <property type="term" value="F:flavin adenine dinucleotide binding"/>
    <property type="evidence" value="ECO:0007669"/>
    <property type="project" value="InterPro"/>
</dbReference>
<keyword evidence="3" id="KW-0285">Flavoprotein</keyword>
<evidence type="ECO:0000256" key="2">
    <source>
        <dbReference type="ARBA" id="ARBA00009347"/>
    </source>
</evidence>
<dbReference type="OrthoDB" id="7328575at2"/>
<dbReference type="SUPFAM" id="SSF56645">
    <property type="entry name" value="Acyl-CoA dehydrogenase NM domain-like"/>
    <property type="match status" value="1"/>
</dbReference>
<dbReference type="Gene3D" id="2.40.110.10">
    <property type="entry name" value="Butyryl-CoA Dehydrogenase, subunit A, domain 2"/>
    <property type="match status" value="1"/>
</dbReference>
<accession>G6ECI4</accession>
<dbReference type="CDD" id="cd00567">
    <property type="entry name" value="ACAD"/>
    <property type="match status" value="1"/>
</dbReference>
<proteinExistence type="inferred from homology"/>
<feature type="domain" description="Acyl-CoA dehydrogenase/oxidase C-terminal" evidence="6">
    <location>
        <begin position="222"/>
        <end position="364"/>
    </location>
</feature>
<dbReference type="PANTHER" id="PTHR43884:SF20">
    <property type="entry name" value="ACYL-COA DEHYDROGENASE FADE28"/>
    <property type="match status" value="1"/>
</dbReference>
<evidence type="ECO:0000313" key="9">
    <source>
        <dbReference type="Proteomes" id="UP000004030"/>
    </source>
</evidence>
<comment type="caution">
    <text evidence="8">The sequence shown here is derived from an EMBL/GenBank/DDBJ whole genome shotgun (WGS) entry which is preliminary data.</text>
</comment>
<protein>
    <recommendedName>
        <fullName evidence="10">Acyl-CoA dehydrogenase</fullName>
    </recommendedName>
</protein>
<dbReference type="STRING" id="1088721.JI59_09810"/>
<dbReference type="SUPFAM" id="SSF47203">
    <property type="entry name" value="Acyl-CoA dehydrogenase C-terminal domain-like"/>
    <property type="match status" value="1"/>
</dbReference>
<evidence type="ECO:0000259" key="7">
    <source>
        <dbReference type="Pfam" id="PF02771"/>
    </source>
</evidence>
<dbReference type="Pfam" id="PF02771">
    <property type="entry name" value="Acyl-CoA_dh_N"/>
    <property type="match status" value="1"/>
</dbReference>
<dbReference type="Pfam" id="PF00441">
    <property type="entry name" value="Acyl-CoA_dh_1"/>
    <property type="match status" value="1"/>
</dbReference>
<sequence>MMALVPTEAETMLADAARGLLDRSAPVSAFRALRDSGDPLKYSRDLLAKLAQNGLVAANIAEEDGGVGMGACAAGIIAEQAAHTLAAAPLLSASLAAELIGRLGSEEQRRDLLGAIMAGELVVAVALDEAVRHDPAKLATVAAGAGDACTLTGRKTAVIDAVGANRLLVSARAGDTVRLFLVDPATQGCTISAIDTIDGRNIGVVALDGAAGLPVGEDAGDAIAATLDLGRALLGAELLGLADHAFDATVAYLKEREQFGRKIGTYQALQHRTARLYARLDLARGVVLKALRAIDEAAAEASLLASLSKAVMTELCRDVMVEAVQMHGGIGVTDEFDIGLYYKRARVSGELLGDDRFHVERLARLKWEI</sequence>
<dbReference type="InterPro" id="IPR009075">
    <property type="entry name" value="AcylCo_DH/oxidase_C"/>
</dbReference>
<keyword evidence="5" id="KW-0560">Oxidoreductase</keyword>
<dbReference type="InterPro" id="IPR013786">
    <property type="entry name" value="AcylCoA_DH/ox_N"/>
</dbReference>
<reference evidence="8 9" key="1">
    <citation type="journal article" date="2012" name="J. Bacteriol.">
        <title>Genome sequence of benzo(a)pyrene-degrading bacterium Novosphingobium pentaromativorans US6-1.</title>
        <authorList>
            <person name="Luo Y.R."/>
            <person name="Kang S.G."/>
            <person name="Kim S.J."/>
            <person name="Kim M.R."/>
            <person name="Li N."/>
            <person name="Lee J.H."/>
            <person name="Kwon K.K."/>
        </authorList>
    </citation>
    <scope>NUCLEOTIDE SEQUENCE [LARGE SCALE GENOMIC DNA]</scope>
    <source>
        <strain evidence="8 9">US6-1</strain>
    </source>
</reference>
<comment type="similarity">
    <text evidence="2">Belongs to the acyl-CoA dehydrogenase family.</text>
</comment>
<dbReference type="InterPro" id="IPR046373">
    <property type="entry name" value="Acyl-CoA_Oxase/DH_mid-dom_sf"/>
</dbReference>
<dbReference type="InterPro" id="IPR009100">
    <property type="entry name" value="AcylCoA_DH/oxidase_NM_dom_sf"/>
</dbReference>
<evidence type="ECO:0008006" key="10">
    <source>
        <dbReference type="Google" id="ProtNLM"/>
    </source>
</evidence>
<dbReference type="Proteomes" id="UP000004030">
    <property type="component" value="Unassembled WGS sequence"/>
</dbReference>
<evidence type="ECO:0000256" key="5">
    <source>
        <dbReference type="ARBA" id="ARBA00023002"/>
    </source>
</evidence>
<dbReference type="InterPro" id="IPR037069">
    <property type="entry name" value="AcylCoA_DH/ox_N_sf"/>
</dbReference>
<evidence type="ECO:0000313" key="8">
    <source>
        <dbReference type="EMBL" id="EHJ60895.1"/>
    </source>
</evidence>
<evidence type="ECO:0000256" key="4">
    <source>
        <dbReference type="ARBA" id="ARBA00022827"/>
    </source>
</evidence>
<evidence type="ECO:0000256" key="3">
    <source>
        <dbReference type="ARBA" id="ARBA00022630"/>
    </source>
</evidence>
<comment type="cofactor">
    <cofactor evidence="1">
        <name>FAD</name>
        <dbReference type="ChEBI" id="CHEBI:57692"/>
    </cofactor>
</comment>
<feature type="domain" description="Acyl-CoA dehydrogenase/oxidase N-terminal" evidence="7">
    <location>
        <begin position="7"/>
        <end position="120"/>
    </location>
</feature>
<name>G6ECI4_9SPHN</name>
<organism evidence="8 9">
    <name type="scientific">Novosphingobium pentaromativorans US6-1</name>
    <dbReference type="NCBI Taxonomy" id="1088721"/>
    <lineage>
        <taxon>Bacteria</taxon>
        <taxon>Pseudomonadati</taxon>
        <taxon>Pseudomonadota</taxon>
        <taxon>Alphaproteobacteria</taxon>
        <taxon>Sphingomonadales</taxon>
        <taxon>Sphingomonadaceae</taxon>
        <taxon>Novosphingobium</taxon>
    </lineage>
</organism>
<dbReference type="RefSeq" id="WP_007012970.1">
    <property type="nucleotide sequence ID" value="NZ_AGFM01000029.1"/>
</dbReference>
<dbReference type="GO" id="GO:0003995">
    <property type="term" value="F:acyl-CoA dehydrogenase activity"/>
    <property type="evidence" value="ECO:0007669"/>
    <property type="project" value="TreeGrafter"/>
</dbReference>
<gene>
    <name evidence="8" type="ORF">NSU_2055</name>
</gene>
<dbReference type="PANTHER" id="PTHR43884">
    <property type="entry name" value="ACYL-COA DEHYDROGENASE"/>
    <property type="match status" value="1"/>
</dbReference>